<reference evidence="2 3" key="1">
    <citation type="submission" date="2019-02" db="EMBL/GenBank/DDBJ databases">
        <title>Deep-cultivation of Planctomycetes and their phenomic and genomic characterization uncovers novel biology.</title>
        <authorList>
            <person name="Wiegand S."/>
            <person name="Jogler M."/>
            <person name="Boedeker C."/>
            <person name="Pinto D."/>
            <person name="Vollmers J."/>
            <person name="Rivas-Marin E."/>
            <person name="Kohn T."/>
            <person name="Peeters S.H."/>
            <person name="Heuer A."/>
            <person name="Rast P."/>
            <person name="Oberbeckmann S."/>
            <person name="Bunk B."/>
            <person name="Jeske O."/>
            <person name="Meyerdierks A."/>
            <person name="Storesund J.E."/>
            <person name="Kallscheuer N."/>
            <person name="Luecker S."/>
            <person name="Lage O.M."/>
            <person name="Pohl T."/>
            <person name="Merkel B.J."/>
            <person name="Hornburger P."/>
            <person name="Mueller R.-W."/>
            <person name="Bruemmer F."/>
            <person name="Labrenz M."/>
            <person name="Spormann A.M."/>
            <person name="Op den Camp H."/>
            <person name="Overmann J."/>
            <person name="Amann R."/>
            <person name="Jetten M.S.M."/>
            <person name="Mascher T."/>
            <person name="Medema M.H."/>
            <person name="Devos D.P."/>
            <person name="Kaster A.-K."/>
            <person name="Ovreas L."/>
            <person name="Rohde M."/>
            <person name="Galperin M.Y."/>
            <person name="Jogler C."/>
        </authorList>
    </citation>
    <scope>NUCLEOTIDE SEQUENCE [LARGE SCALE GENOMIC DNA]</scope>
    <source>
        <strain evidence="2 3">Q31a</strain>
    </source>
</reference>
<dbReference type="EMBL" id="CP036298">
    <property type="protein sequence ID" value="QDV27597.1"/>
    <property type="molecule type" value="Genomic_DNA"/>
</dbReference>
<evidence type="ECO:0000313" key="3">
    <source>
        <dbReference type="Proteomes" id="UP000318017"/>
    </source>
</evidence>
<dbReference type="OrthoDB" id="290280at2"/>
<sequence>MAARLTVIVSQSAVNSSSTADLEESLVAELLMSAGLDATLIGPLEFIQADSTDHLCLSGFNHSVVVVSWLPTEQVREHFQRLALGGSVRRLGEGDSLGPAALQAAPSGKRVYHLLLTSQSKISEVTDQLRNLLQDRNVKTVGISLPGGSSARKPLGVPTAPTSGAGSLAARGNHEFKQESKAAAARPAVEPRTPPAANPRPSSGAYSSDSDDEWLELDQLVDDFDALDL</sequence>
<evidence type="ECO:0000313" key="2">
    <source>
        <dbReference type="EMBL" id="QDV27597.1"/>
    </source>
</evidence>
<organism evidence="2 3">
    <name type="scientific">Aureliella helgolandensis</name>
    <dbReference type="NCBI Taxonomy" id="2527968"/>
    <lineage>
        <taxon>Bacteria</taxon>
        <taxon>Pseudomonadati</taxon>
        <taxon>Planctomycetota</taxon>
        <taxon>Planctomycetia</taxon>
        <taxon>Pirellulales</taxon>
        <taxon>Pirellulaceae</taxon>
        <taxon>Aureliella</taxon>
    </lineage>
</organism>
<feature type="region of interest" description="Disordered" evidence="1">
    <location>
        <begin position="143"/>
        <end position="214"/>
    </location>
</feature>
<dbReference type="Proteomes" id="UP000318017">
    <property type="component" value="Chromosome"/>
</dbReference>
<proteinExistence type="predicted"/>
<gene>
    <name evidence="2" type="ORF">Q31a_59890</name>
</gene>
<evidence type="ECO:0000256" key="1">
    <source>
        <dbReference type="SAM" id="MobiDB-lite"/>
    </source>
</evidence>
<accession>A0A518GGB4</accession>
<dbReference type="KEGG" id="ahel:Q31a_59890"/>
<name>A0A518GGB4_9BACT</name>
<dbReference type="AlphaFoldDB" id="A0A518GGB4"/>
<keyword evidence="3" id="KW-1185">Reference proteome</keyword>
<dbReference type="RefSeq" id="WP_145085216.1">
    <property type="nucleotide sequence ID" value="NZ_CP036298.1"/>
</dbReference>
<protein>
    <submittedName>
        <fullName evidence="2">Uncharacterized protein</fullName>
    </submittedName>
</protein>